<reference evidence="1 2" key="1">
    <citation type="journal article" date="2018" name="New Phytol.">
        <title>Phylogenomics of Endogonaceae and evolution of mycorrhizas within Mucoromycota.</title>
        <authorList>
            <person name="Chang Y."/>
            <person name="Desiro A."/>
            <person name="Na H."/>
            <person name="Sandor L."/>
            <person name="Lipzen A."/>
            <person name="Clum A."/>
            <person name="Barry K."/>
            <person name="Grigoriev I.V."/>
            <person name="Martin F.M."/>
            <person name="Stajich J.E."/>
            <person name="Smith M.E."/>
            <person name="Bonito G."/>
            <person name="Spatafora J.W."/>
        </authorList>
    </citation>
    <scope>NUCLEOTIDE SEQUENCE [LARGE SCALE GENOMIC DNA]</scope>
    <source>
        <strain evidence="1 2">AD002</strain>
    </source>
</reference>
<name>A0A433QAK8_9FUNG</name>
<gene>
    <name evidence="1" type="ORF">BC938DRAFT_484056</name>
</gene>
<accession>A0A433QAK8</accession>
<evidence type="ECO:0000313" key="2">
    <source>
        <dbReference type="Proteomes" id="UP000274822"/>
    </source>
</evidence>
<evidence type="ECO:0000313" key="1">
    <source>
        <dbReference type="EMBL" id="RUS26836.1"/>
    </source>
</evidence>
<dbReference type="Proteomes" id="UP000274822">
    <property type="component" value="Unassembled WGS sequence"/>
</dbReference>
<organism evidence="1 2">
    <name type="scientific">Jimgerdemannia flammicorona</name>
    <dbReference type="NCBI Taxonomy" id="994334"/>
    <lineage>
        <taxon>Eukaryota</taxon>
        <taxon>Fungi</taxon>
        <taxon>Fungi incertae sedis</taxon>
        <taxon>Mucoromycota</taxon>
        <taxon>Mucoromycotina</taxon>
        <taxon>Endogonomycetes</taxon>
        <taxon>Endogonales</taxon>
        <taxon>Endogonaceae</taxon>
        <taxon>Jimgerdemannia</taxon>
    </lineage>
</organism>
<comment type="caution">
    <text evidence="1">The sequence shown here is derived from an EMBL/GenBank/DDBJ whole genome shotgun (WGS) entry which is preliminary data.</text>
</comment>
<protein>
    <submittedName>
        <fullName evidence="1">Uncharacterized protein</fullName>
    </submittedName>
</protein>
<sequence length="73" mass="7709">MHSVNVPHSIACDTLTCRQVDCPPTYAGCSNVFANLYFNNQAGGDIIAELITEFAIATPCLCSHDICNCGSGV</sequence>
<dbReference type="EMBL" id="RBNJ01009552">
    <property type="protein sequence ID" value="RUS26836.1"/>
    <property type="molecule type" value="Genomic_DNA"/>
</dbReference>
<dbReference type="AlphaFoldDB" id="A0A433QAK8"/>
<keyword evidence="2" id="KW-1185">Reference proteome</keyword>
<proteinExistence type="predicted"/>